<dbReference type="OrthoDB" id="9806704at2"/>
<dbReference type="InterPro" id="IPR050697">
    <property type="entry name" value="Adenylyl/Guanylyl_Cyclase_3/4"/>
</dbReference>
<organism evidence="3 6">
    <name type="scientific">Leptospira kmetyi</name>
    <dbReference type="NCBI Taxonomy" id="408139"/>
    <lineage>
        <taxon>Bacteria</taxon>
        <taxon>Pseudomonadati</taxon>
        <taxon>Spirochaetota</taxon>
        <taxon>Spirochaetia</taxon>
        <taxon>Leptospirales</taxon>
        <taxon>Leptospiraceae</taxon>
        <taxon>Leptospira</taxon>
    </lineage>
</organism>
<dbReference type="InterPro" id="IPR001054">
    <property type="entry name" value="A/G_cyclase"/>
</dbReference>
<dbReference type="PANTHER" id="PTHR43081">
    <property type="entry name" value="ADENYLATE CYCLASE, TERMINAL-DIFFERENTIATION SPECIFIC-RELATED"/>
    <property type="match status" value="1"/>
</dbReference>
<feature type="transmembrane region" description="Helical" evidence="1">
    <location>
        <begin position="189"/>
        <end position="214"/>
    </location>
</feature>
<name>A0A2M9XU18_9LEPT</name>
<reference evidence="4 5" key="1">
    <citation type="submission" date="2017-07" db="EMBL/GenBank/DDBJ databases">
        <title>Leptospira spp. isolated from tropical soils.</title>
        <authorList>
            <person name="Thibeaux R."/>
            <person name="Iraola G."/>
            <person name="Ferres I."/>
            <person name="Bierque E."/>
            <person name="Girault D."/>
            <person name="Soupe-Gilbert M.-E."/>
            <person name="Picardeau M."/>
            <person name="Goarant C."/>
        </authorList>
    </citation>
    <scope>NUCLEOTIDE SEQUENCE [LARGE SCALE GENOMIC DNA]</scope>
    <source>
        <strain evidence="4 5">JW2-C-B1</strain>
    </source>
</reference>
<dbReference type="GO" id="GO:0004016">
    <property type="term" value="F:adenylate cyclase activity"/>
    <property type="evidence" value="ECO:0007669"/>
    <property type="project" value="UniProtKB-ARBA"/>
</dbReference>
<dbReference type="RefSeq" id="WP_010574456.1">
    <property type="nucleotide sequence ID" value="NZ_CP033614.1"/>
</dbReference>
<feature type="transmembrane region" description="Helical" evidence="1">
    <location>
        <begin position="40"/>
        <end position="58"/>
    </location>
</feature>
<dbReference type="SUPFAM" id="SSF55073">
    <property type="entry name" value="Nucleotide cyclase"/>
    <property type="match status" value="1"/>
</dbReference>
<proteinExistence type="predicted"/>
<dbReference type="Pfam" id="PF00211">
    <property type="entry name" value="Guanylate_cyc"/>
    <property type="match status" value="1"/>
</dbReference>
<keyword evidence="5" id="KW-1185">Reference proteome</keyword>
<dbReference type="CDD" id="cd07302">
    <property type="entry name" value="CHD"/>
    <property type="match status" value="1"/>
</dbReference>
<feature type="domain" description="Guanylate cyclase" evidence="2">
    <location>
        <begin position="261"/>
        <end position="396"/>
    </location>
</feature>
<dbReference type="InterPro" id="IPR029787">
    <property type="entry name" value="Nucleotide_cyclase"/>
</dbReference>
<keyword evidence="1" id="KW-1133">Transmembrane helix</keyword>
<evidence type="ECO:0000259" key="2">
    <source>
        <dbReference type="PROSITE" id="PS50125"/>
    </source>
</evidence>
<evidence type="ECO:0000313" key="5">
    <source>
        <dbReference type="Proteomes" id="UP000231919"/>
    </source>
</evidence>
<reference evidence="3 6" key="2">
    <citation type="submission" date="2018-11" db="EMBL/GenBank/DDBJ databases">
        <title>Complete genome sequence of Leptospira kmetyi isolate LS 001/16 from soil sample associated with a leptospirosis patient in Kelantan.</title>
        <authorList>
            <person name="Muhammad Yusoff F."/>
            <person name="Muhammad Yusoff S."/>
            <person name="Ahmad M.N."/>
            <person name="Yusof N.Y."/>
            <person name="Aziah I."/>
        </authorList>
    </citation>
    <scope>NUCLEOTIDE SEQUENCE [LARGE SCALE GENOMIC DNA]</scope>
    <source>
        <strain evidence="3 6">LS 001/16</strain>
    </source>
</reference>
<gene>
    <name evidence="4" type="ORF">CH378_01915</name>
    <name evidence="3" type="ORF">EFP84_03690</name>
</gene>
<feature type="transmembrane region" description="Helical" evidence="1">
    <location>
        <begin position="122"/>
        <end position="142"/>
    </location>
</feature>
<dbReference type="KEGG" id="lkm:EFP84_03690"/>
<feature type="transmembrane region" description="Helical" evidence="1">
    <location>
        <begin position="93"/>
        <end position="116"/>
    </location>
</feature>
<dbReference type="SMART" id="SM00044">
    <property type="entry name" value="CYCc"/>
    <property type="match status" value="1"/>
</dbReference>
<dbReference type="EMBL" id="CP033614">
    <property type="protein sequence ID" value="AYV54704.1"/>
    <property type="molecule type" value="Genomic_DNA"/>
</dbReference>
<evidence type="ECO:0000256" key="1">
    <source>
        <dbReference type="SAM" id="Phobius"/>
    </source>
</evidence>
<dbReference type="PANTHER" id="PTHR43081:SF1">
    <property type="entry name" value="ADENYLATE CYCLASE, TERMINAL-DIFFERENTIATION SPECIFIC"/>
    <property type="match status" value="1"/>
</dbReference>
<feature type="transmembrane region" description="Helical" evidence="1">
    <location>
        <begin position="64"/>
        <end position="86"/>
    </location>
</feature>
<keyword evidence="1" id="KW-0472">Membrane</keyword>
<evidence type="ECO:0000313" key="6">
    <source>
        <dbReference type="Proteomes" id="UP000276407"/>
    </source>
</evidence>
<feature type="transmembrane region" description="Helical" evidence="1">
    <location>
        <begin position="149"/>
        <end position="169"/>
    </location>
</feature>
<dbReference type="Proteomes" id="UP000276407">
    <property type="component" value="Chromosome 1"/>
</dbReference>
<dbReference type="Proteomes" id="UP000231919">
    <property type="component" value="Unassembled WGS sequence"/>
</dbReference>
<dbReference type="PROSITE" id="PS50125">
    <property type="entry name" value="GUANYLATE_CYCLASE_2"/>
    <property type="match status" value="1"/>
</dbReference>
<evidence type="ECO:0000313" key="4">
    <source>
        <dbReference type="EMBL" id="PJZ31574.1"/>
    </source>
</evidence>
<dbReference type="GO" id="GO:0035556">
    <property type="term" value="P:intracellular signal transduction"/>
    <property type="evidence" value="ECO:0007669"/>
    <property type="project" value="InterPro"/>
</dbReference>
<protein>
    <submittedName>
        <fullName evidence="3">Adenylate/guanylate cyclase domain-containing protein</fullName>
    </submittedName>
</protein>
<evidence type="ECO:0000313" key="3">
    <source>
        <dbReference type="EMBL" id="AYV54704.1"/>
    </source>
</evidence>
<dbReference type="Gene3D" id="3.30.70.1230">
    <property type="entry name" value="Nucleotide cyclase"/>
    <property type="match status" value="1"/>
</dbReference>
<keyword evidence="1" id="KW-0812">Transmembrane</keyword>
<dbReference type="EMBL" id="NPDP01000002">
    <property type="protein sequence ID" value="PJZ31574.1"/>
    <property type="molecule type" value="Genomic_DNA"/>
</dbReference>
<sequence length="445" mass="50480">MNLFRSIKKAFQTLDRKSMPDSVLEVLKAEERNGIIITNYFRYLIALFFLVQIIVNVHNGDNEFNLIAFSIYLILTLAHTIIIRVCPDSVIQVFNYITLFAEFALILGVLLFYTFTVQNIDLGFALKNTLNLFFLFPIIYSLLQFRIRFVFIALFLFYAIYYTILWIAVSTNQLTYTNDWGRYISGPEVLIADVVAGKPGLYFCFAVMISMGIFRTVSMVRRIGIAEGQKTELSRYFSPKIVNEMMENPGTLQSGNRQIVSILFLDIRNFTAMSENMDPKELGELLSEFRKIMMECVFENNGTLDKYIGDAVMATFGTPHPSPSAEVDARNAVGCGVIMQKRLAEWNLLRKSEGKTPIAIGIGIHTGEVFAGNIGSDLHREYSVIGDAVNTASRIESLCKVLKKSFLISKETMELLGGKYTLNRMPRVKVKGKEEPLQVYEVMWG</sequence>
<dbReference type="GO" id="GO:0006171">
    <property type="term" value="P:cAMP biosynthetic process"/>
    <property type="evidence" value="ECO:0007669"/>
    <property type="project" value="TreeGrafter"/>
</dbReference>
<accession>A0A2M9XU18</accession>
<dbReference type="AlphaFoldDB" id="A0A2M9XU18"/>